<feature type="region of interest" description="Disordered" evidence="1">
    <location>
        <begin position="1"/>
        <end position="22"/>
    </location>
</feature>
<dbReference type="AlphaFoldDB" id="A0A815ZAD3"/>
<sequence length="39" mass="3985">VDNILRGGGGATSAGDSSLHGGSAYSYGILWSNFLWGQI</sequence>
<gene>
    <name evidence="2" type="ORF">SEV965_LOCUS39873</name>
</gene>
<organism evidence="2 3">
    <name type="scientific">Rotaria sordida</name>
    <dbReference type="NCBI Taxonomy" id="392033"/>
    <lineage>
        <taxon>Eukaryota</taxon>
        <taxon>Metazoa</taxon>
        <taxon>Spiralia</taxon>
        <taxon>Gnathifera</taxon>
        <taxon>Rotifera</taxon>
        <taxon>Eurotatoria</taxon>
        <taxon>Bdelloidea</taxon>
        <taxon>Philodinida</taxon>
        <taxon>Philodinidae</taxon>
        <taxon>Rotaria</taxon>
    </lineage>
</organism>
<dbReference type="Proteomes" id="UP000663889">
    <property type="component" value="Unassembled WGS sequence"/>
</dbReference>
<name>A0A815ZAD3_9BILA</name>
<feature type="non-terminal residue" evidence="2">
    <location>
        <position position="1"/>
    </location>
</feature>
<reference evidence="2" key="1">
    <citation type="submission" date="2021-02" db="EMBL/GenBank/DDBJ databases">
        <authorList>
            <person name="Nowell W R."/>
        </authorList>
    </citation>
    <scope>NUCLEOTIDE SEQUENCE</scope>
</reference>
<evidence type="ECO:0000313" key="2">
    <source>
        <dbReference type="EMBL" id="CAF1580711.1"/>
    </source>
</evidence>
<proteinExistence type="predicted"/>
<accession>A0A815ZAD3</accession>
<feature type="compositionally biased region" description="Gly residues" evidence="1">
    <location>
        <begin position="1"/>
        <end position="12"/>
    </location>
</feature>
<evidence type="ECO:0000256" key="1">
    <source>
        <dbReference type="SAM" id="MobiDB-lite"/>
    </source>
</evidence>
<dbReference type="EMBL" id="CAJNOU010018638">
    <property type="protein sequence ID" value="CAF1580711.1"/>
    <property type="molecule type" value="Genomic_DNA"/>
</dbReference>
<evidence type="ECO:0000313" key="3">
    <source>
        <dbReference type="Proteomes" id="UP000663889"/>
    </source>
</evidence>
<protein>
    <submittedName>
        <fullName evidence="2">Uncharacterized protein</fullName>
    </submittedName>
</protein>
<comment type="caution">
    <text evidence="2">The sequence shown here is derived from an EMBL/GenBank/DDBJ whole genome shotgun (WGS) entry which is preliminary data.</text>
</comment>